<feature type="compositionally biased region" description="Basic and acidic residues" evidence="2">
    <location>
        <begin position="884"/>
        <end position="899"/>
    </location>
</feature>
<feature type="compositionally biased region" description="Acidic residues" evidence="2">
    <location>
        <begin position="172"/>
        <end position="183"/>
    </location>
</feature>
<dbReference type="Gene3D" id="1.20.900.10">
    <property type="entry name" value="Dbl homology (DH) domain"/>
    <property type="match status" value="1"/>
</dbReference>
<reference evidence="4" key="1">
    <citation type="submission" date="2020-11" db="EMBL/GenBank/DDBJ databases">
        <authorList>
            <person name="Tran Van P."/>
        </authorList>
    </citation>
    <scope>NUCLEOTIDE SEQUENCE</scope>
</reference>
<feature type="compositionally biased region" description="Polar residues" evidence="2">
    <location>
        <begin position="185"/>
        <end position="200"/>
    </location>
</feature>
<dbReference type="GO" id="GO:0031267">
    <property type="term" value="F:small GTPase binding"/>
    <property type="evidence" value="ECO:0007669"/>
    <property type="project" value="TreeGrafter"/>
</dbReference>
<dbReference type="SMART" id="SM00325">
    <property type="entry name" value="RhoGEF"/>
    <property type="match status" value="1"/>
</dbReference>
<evidence type="ECO:0000259" key="3">
    <source>
        <dbReference type="PROSITE" id="PS50010"/>
    </source>
</evidence>
<dbReference type="AlphaFoldDB" id="A0A7R9AE60"/>
<keyword evidence="1" id="KW-0597">Phosphoprotein</keyword>
<feature type="region of interest" description="Disordered" evidence="2">
    <location>
        <begin position="979"/>
        <end position="1003"/>
    </location>
</feature>
<dbReference type="CDD" id="cd00160">
    <property type="entry name" value="RhoGEF"/>
    <property type="match status" value="1"/>
</dbReference>
<evidence type="ECO:0000313" key="5">
    <source>
        <dbReference type="Proteomes" id="UP000677054"/>
    </source>
</evidence>
<dbReference type="PANTHER" id="PTHR45924">
    <property type="entry name" value="FI17866P1"/>
    <property type="match status" value="1"/>
</dbReference>
<feature type="region of interest" description="Disordered" evidence="2">
    <location>
        <begin position="861"/>
        <end position="899"/>
    </location>
</feature>
<feature type="region of interest" description="Disordered" evidence="2">
    <location>
        <begin position="1217"/>
        <end position="1274"/>
    </location>
</feature>
<dbReference type="SUPFAM" id="SSF50729">
    <property type="entry name" value="PH domain-like"/>
    <property type="match status" value="1"/>
</dbReference>
<dbReference type="Proteomes" id="UP000677054">
    <property type="component" value="Unassembled WGS sequence"/>
</dbReference>
<dbReference type="InterPro" id="IPR043324">
    <property type="entry name" value="PH_PLEKHG1_G2_G3"/>
</dbReference>
<dbReference type="SUPFAM" id="SSF48065">
    <property type="entry name" value="DBL homology domain (DH-domain)"/>
    <property type="match status" value="1"/>
</dbReference>
<dbReference type="InterPro" id="IPR000219">
    <property type="entry name" value="DH_dom"/>
</dbReference>
<feature type="region of interest" description="Disordered" evidence="2">
    <location>
        <begin position="730"/>
        <end position="750"/>
    </location>
</feature>
<proteinExistence type="predicted"/>
<feature type="domain" description="DH" evidence="3">
    <location>
        <begin position="213"/>
        <end position="393"/>
    </location>
</feature>
<feature type="region of interest" description="Disordered" evidence="2">
    <location>
        <begin position="497"/>
        <end position="559"/>
    </location>
</feature>
<feature type="region of interest" description="Disordered" evidence="2">
    <location>
        <begin position="1116"/>
        <end position="1163"/>
    </location>
</feature>
<gene>
    <name evidence="4" type="ORF">DSTB1V02_LOCUS12143</name>
</gene>
<dbReference type="InterPro" id="IPR035899">
    <property type="entry name" value="DBL_dom_sf"/>
</dbReference>
<feature type="region of interest" description="Disordered" evidence="2">
    <location>
        <begin position="921"/>
        <end position="955"/>
    </location>
</feature>
<sequence>MYDALVAKVSRSDSGVGDVDESTSQECSPSEESGSDQRDSVISDDSSGTGSGTGCSSSSSSQSSSSKGAPLVTSAPMVSKKVARSESCYTKPPAEGDGTGKVLSNSSSLSHSLSQCGGDLRPLSLTSTSSSSSSSSSFTSHHHHRQARPSASVRSSAYLASIESLATPPPDLTEDEDEDDEENPQGKTHGQRNSWNPSTSFAPPYYCDPNLSYLDRIIMEIIDTERVYVKDLQEVISGYVDVMKNNEAVPIPQEEISVLFGNLEDIYNFNKELLRDLEAAGMDVAQVASCFMESNSGFAIYSHYCNNYPKSVSLLTELLRREEVASYFRTMQSSLHHTLPLGSYLLKPVQRILKYHLLLQNLAKHINEELDGYNILVNALSAMTGIAHHINEMKRKHEHAVRVQEIQSLLYGWPGEDLTQYGELCSNLMLIESIANEPYSFHLIPFDNPRMQFTLQARSLEQKREWTLQIKRAILENYEAVIPTHARDLVLQLGQDKKHEEPVGSKRVKRKQHSAPEYLDRLRSERQSSSVKGRRKSDNLLSHSASRRQNAKPNMFARQGFEETRDMSWRVSTRRSMVTLSAVGRTMSRRLIQNIKEVTERQGNGHVSRDSDVSTPDNPKKSEDEEDDEESSACETNVDDMEDSTPEFEQSKDSEISRTLETSTEDSCRDKSVASIVEQLLMQNQEIRLMMRKRLSKGSPRKVGLRFHSAKNTPVLCRQMSEITSEEMKKLHEETGTSGDEDDAPRPFVRSHSLGSAKFKVFQNSLNEWKQRKGEAQGFNLEKRHPSENALRQTESSESKAEEAPLRRTNSFSSCEKEKSPARDLYLKAEQSVREVNGSSSSLSRSSIGESVRQLFTRRLGKEKEKEWQSSSTLTESINGKIGPSRDRSDFSIHPENRLYRPQVSRQSLRKIMTSISSKLSGLRSNLNGSNDNLGSLNSSMDNQSISSSEGERQTSRIIQTMARQYHLVLKERISQLFDEKDSSSGSSQKHSLERTNSALGERLANPYNSTDYAVPRLLKHCHSEPIHIGSLESLDSVLSSEWTDKNSCLDERSLTLQSNSSQEPSLHKVPSFADDLSSGSDSDFTPEGCYEQSLDALEILDSGPLRDSAVYSDIEDGSASSHTGTLSRQSSQRKEKKTIVRPKQPPPPIPCKKPASISPIVSPAKKASASILSKLMILEETSRFCKAESLSASLENIKSIGERRRELELWTSGTGMVREDESETSSQHSTSTINTIVENSTTQNASPPLSPESNSKSWVRHVITKLQGSTKED</sequence>
<dbReference type="InterPro" id="IPR011993">
    <property type="entry name" value="PH-like_dom_sf"/>
</dbReference>
<name>A0A7R9AE60_9CRUS</name>
<feature type="region of interest" description="Disordered" evidence="2">
    <location>
        <begin position="1"/>
        <end position="200"/>
    </location>
</feature>
<feature type="compositionally biased region" description="Basic and acidic residues" evidence="2">
    <location>
        <begin position="795"/>
        <end position="806"/>
    </location>
</feature>
<evidence type="ECO:0000256" key="1">
    <source>
        <dbReference type="ARBA" id="ARBA00022553"/>
    </source>
</evidence>
<dbReference type="Pfam" id="PF00621">
    <property type="entry name" value="RhoGEF"/>
    <property type="match status" value="1"/>
</dbReference>
<feature type="compositionally biased region" description="Polar residues" evidence="2">
    <location>
        <begin position="1234"/>
        <end position="1258"/>
    </location>
</feature>
<dbReference type="EMBL" id="CAJPEV010004375">
    <property type="protein sequence ID" value="CAG0901688.1"/>
    <property type="molecule type" value="Genomic_DNA"/>
</dbReference>
<feature type="region of interest" description="Disordered" evidence="2">
    <location>
        <begin position="1057"/>
        <end position="1088"/>
    </location>
</feature>
<evidence type="ECO:0000313" key="4">
    <source>
        <dbReference type="EMBL" id="CAD7252385.1"/>
    </source>
</evidence>
<evidence type="ECO:0000256" key="2">
    <source>
        <dbReference type="SAM" id="MobiDB-lite"/>
    </source>
</evidence>
<feature type="compositionally biased region" description="Polar residues" evidence="2">
    <location>
        <begin position="1119"/>
        <end position="1131"/>
    </location>
</feature>
<feature type="compositionally biased region" description="Low complexity" evidence="2">
    <location>
        <begin position="103"/>
        <end position="114"/>
    </location>
</feature>
<dbReference type="CDD" id="cd13243">
    <property type="entry name" value="PH_PLEKHG1_G2_G3"/>
    <property type="match status" value="1"/>
</dbReference>
<dbReference type="Gene3D" id="2.30.29.30">
    <property type="entry name" value="Pleckstrin-homology domain (PH domain)/Phosphotyrosine-binding domain (PTB)"/>
    <property type="match status" value="1"/>
</dbReference>
<dbReference type="EMBL" id="LR903892">
    <property type="protein sequence ID" value="CAD7252385.1"/>
    <property type="molecule type" value="Genomic_DNA"/>
</dbReference>
<feature type="compositionally biased region" description="Acidic residues" evidence="2">
    <location>
        <begin position="624"/>
        <end position="646"/>
    </location>
</feature>
<organism evidence="4">
    <name type="scientific">Darwinula stevensoni</name>
    <dbReference type="NCBI Taxonomy" id="69355"/>
    <lineage>
        <taxon>Eukaryota</taxon>
        <taxon>Metazoa</taxon>
        <taxon>Ecdysozoa</taxon>
        <taxon>Arthropoda</taxon>
        <taxon>Crustacea</taxon>
        <taxon>Oligostraca</taxon>
        <taxon>Ostracoda</taxon>
        <taxon>Podocopa</taxon>
        <taxon>Podocopida</taxon>
        <taxon>Darwinulocopina</taxon>
        <taxon>Darwinuloidea</taxon>
        <taxon>Darwinulidae</taxon>
        <taxon>Darwinula</taxon>
    </lineage>
</organism>
<keyword evidence="5" id="KW-1185">Reference proteome</keyword>
<feature type="compositionally biased region" description="Basic and acidic residues" evidence="2">
    <location>
        <begin position="649"/>
        <end position="658"/>
    </location>
</feature>
<dbReference type="GO" id="GO:0005085">
    <property type="term" value="F:guanyl-nucleotide exchange factor activity"/>
    <property type="evidence" value="ECO:0007669"/>
    <property type="project" value="InterPro"/>
</dbReference>
<feature type="compositionally biased region" description="Low complexity" evidence="2">
    <location>
        <begin position="124"/>
        <end position="139"/>
    </location>
</feature>
<feature type="region of interest" description="Disordered" evidence="2">
    <location>
        <begin position="774"/>
        <end position="823"/>
    </location>
</feature>
<dbReference type="PROSITE" id="PS50010">
    <property type="entry name" value="DH_2"/>
    <property type="match status" value="1"/>
</dbReference>
<feature type="compositionally biased region" description="Low complexity" evidence="2">
    <location>
        <begin position="921"/>
        <end position="949"/>
    </location>
</feature>
<feature type="compositionally biased region" description="Low complexity" evidence="2">
    <location>
        <begin position="43"/>
        <end position="66"/>
    </location>
</feature>
<dbReference type="OrthoDB" id="1594986at2759"/>
<protein>
    <recommendedName>
        <fullName evidence="3">DH domain-containing protein</fullName>
    </recommendedName>
</protein>
<dbReference type="PANTHER" id="PTHR45924:SF2">
    <property type="entry name" value="FI17866P1"/>
    <property type="match status" value="1"/>
</dbReference>
<feature type="compositionally biased region" description="Basic and acidic residues" evidence="2">
    <location>
        <begin position="774"/>
        <end position="787"/>
    </location>
</feature>
<feature type="compositionally biased region" description="Basic and acidic residues" evidence="2">
    <location>
        <begin position="607"/>
        <end position="623"/>
    </location>
</feature>
<feature type="compositionally biased region" description="Polar residues" evidence="2">
    <location>
        <begin position="869"/>
        <end position="878"/>
    </location>
</feature>
<feature type="region of interest" description="Disordered" evidence="2">
    <location>
        <begin position="597"/>
        <end position="670"/>
    </location>
</feature>
<accession>A0A7R9AE60</accession>